<dbReference type="GO" id="GO:0004753">
    <property type="term" value="F:saccharopine dehydrogenase activity"/>
    <property type="evidence" value="ECO:0007669"/>
    <property type="project" value="TreeGrafter"/>
</dbReference>
<dbReference type="InterPro" id="IPR005097">
    <property type="entry name" value="Sacchrp_dh_NADP-bd"/>
</dbReference>
<name>A0A9N8Z9I6_9GLOM</name>
<evidence type="ECO:0000313" key="6">
    <source>
        <dbReference type="EMBL" id="CAG8483101.1"/>
    </source>
</evidence>
<feature type="domain" description="Saccharopine dehydrogenase NADP binding" evidence="4">
    <location>
        <begin position="7"/>
        <end position="122"/>
    </location>
</feature>
<dbReference type="Pfam" id="PF03435">
    <property type="entry name" value="Sacchrp_dh_NADP"/>
    <property type="match status" value="1"/>
</dbReference>
<dbReference type="InterPro" id="IPR032095">
    <property type="entry name" value="Sacchrp_dh-like_C"/>
</dbReference>
<reference evidence="6" key="1">
    <citation type="submission" date="2021-06" db="EMBL/GenBank/DDBJ databases">
        <authorList>
            <person name="Kallberg Y."/>
            <person name="Tangrot J."/>
            <person name="Rosling A."/>
        </authorList>
    </citation>
    <scope>NUCLEOTIDE SEQUENCE</scope>
    <source>
        <strain evidence="6">CL551</strain>
    </source>
</reference>
<evidence type="ECO:0000259" key="4">
    <source>
        <dbReference type="Pfam" id="PF03435"/>
    </source>
</evidence>
<sequence>MATDRKILLLGSGFVAGPAVGYLLRRPENHLTIACRRISHAEALANLYPRTTPISLDVNDKQALDEAVSKHDLVISLIPYTAHPLVIESAIKFKKNVVTTSYVSPAMKAFDQAAKENGITILNEVGLDPGIDHLYAIKTINEVHSNGGKIISFISYCGGLPAPEASNNPLGYKFSWSSRGIVEIPGHQLMQVAKPYVIYPAFAFLAYPNRDSTPFREFYNIPEAQTIVRGTLRYQGFTDFVKVLVDIGLLNSSEQDYLTPDAPDITWRDVLAKVLGVTDNSESNLRANITSRISGIPEEDMDRILRGFKWIGLFSDNNVERRGTLLDTLCATLEEKMQYAEGERDMVLLQHKFEVETKDGKRETWTSTLLEYGKPPGPSAMATTVGTPCGIAAQLVLDGVIEKKGVLAPYTLDIINPIIENLEKEGIKVIEEKVEY</sequence>
<dbReference type="PANTHER" id="PTHR11133">
    <property type="entry name" value="SACCHAROPINE DEHYDROGENASE"/>
    <property type="match status" value="1"/>
</dbReference>
<organism evidence="6 7">
    <name type="scientific">Acaulospora morrowiae</name>
    <dbReference type="NCBI Taxonomy" id="94023"/>
    <lineage>
        <taxon>Eukaryota</taxon>
        <taxon>Fungi</taxon>
        <taxon>Fungi incertae sedis</taxon>
        <taxon>Mucoromycota</taxon>
        <taxon>Glomeromycotina</taxon>
        <taxon>Glomeromycetes</taxon>
        <taxon>Diversisporales</taxon>
        <taxon>Acaulosporaceae</taxon>
        <taxon>Acaulospora</taxon>
    </lineage>
</organism>
<dbReference type="GO" id="GO:0005737">
    <property type="term" value="C:cytoplasm"/>
    <property type="evidence" value="ECO:0007669"/>
    <property type="project" value="TreeGrafter"/>
</dbReference>
<evidence type="ECO:0000313" key="7">
    <source>
        <dbReference type="Proteomes" id="UP000789342"/>
    </source>
</evidence>
<dbReference type="AlphaFoldDB" id="A0A9N8Z9I6"/>
<dbReference type="Gene3D" id="3.30.360.10">
    <property type="entry name" value="Dihydrodipicolinate Reductase, domain 2"/>
    <property type="match status" value="1"/>
</dbReference>
<keyword evidence="7" id="KW-1185">Reference proteome</keyword>
<dbReference type="FunFam" id="3.40.50.720:FF:000072">
    <property type="entry name" value="Saccharopine dehydrogenase [NADP(+), L-glutamate-forming]"/>
    <property type="match status" value="1"/>
</dbReference>
<dbReference type="GO" id="GO:0019878">
    <property type="term" value="P:lysine biosynthetic process via aminoadipic acid"/>
    <property type="evidence" value="ECO:0007669"/>
    <property type="project" value="TreeGrafter"/>
</dbReference>
<evidence type="ECO:0000256" key="2">
    <source>
        <dbReference type="ARBA" id="ARBA00023002"/>
    </source>
</evidence>
<dbReference type="OrthoDB" id="10059875at2759"/>
<evidence type="ECO:0000259" key="5">
    <source>
        <dbReference type="Pfam" id="PF16653"/>
    </source>
</evidence>
<dbReference type="FunFam" id="1.10.1870.10:FF:000002">
    <property type="entry name" value="Saccharopine dehydrogenase Lys9"/>
    <property type="match status" value="1"/>
</dbReference>
<protein>
    <submittedName>
        <fullName evidence="6">3079_t:CDS:1</fullName>
    </submittedName>
</protein>
<dbReference type="Gene3D" id="3.40.50.720">
    <property type="entry name" value="NAD(P)-binding Rossmann-like Domain"/>
    <property type="match status" value="1"/>
</dbReference>
<comment type="caution">
    <text evidence="6">The sequence shown here is derived from an EMBL/GenBank/DDBJ whole genome shotgun (WGS) entry which is preliminary data.</text>
</comment>
<keyword evidence="3" id="KW-0457">Lysine biosynthesis</keyword>
<keyword evidence="3" id="KW-0028">Amino-acid biosynthesis</keyword>
<keyword evidence="1" id="KW-0521">NADP</keyword>
<evidence type="ECO:0000256" key="3">
    <source>
        <dbReference type="ARBA" id="ARBA00023154"/>
    </source>
</evidence>
<evidence type="ECO:0000256" key="1">
    <source>
        <dbReference type="ARBA" id="ARBA00022857"/>
    </source>
</evidence>
<accession>A0A9N8Z9I6</accession>
<dbReference type="Gene3D" id="1.10.1870.10">
    <property type="entry name" value="Domain 3, Saccharopine reductase"/>
    <property type="match status" value="1"/>
</dbReference>
<dbReference type="Pfam" id="PF16653">
    <property type="entry name" value="Sacchrp_dh_C"/>
    <property type="match status" value="1"/>
</dbReference>
<dbReference type="SUPFAM" id="SSF51735">
    <property type="entry name" value="NAD(P)-binding Rossmann-fold domains"/>
    <property type="match status" value="1"/>
</dbReference>
<feature type="domain" description="Saccharopine dehydrogenase-like C-terminal" evidence="5">
    <location>
        <begin position="126"/>
        <end position="427"/>
    </location>
</feature>
<dbReference type="PANTHER" id="PTHR11133:SF22">
    <property type="entry name" value="ALPHA-AMINOADIPIC SEMIALDEHYDE SYNTHASE, MITOCHONDRIAL"/>
    <property type="match status" value="1"/>
</dbReference>
<proteinExistence type="predicted"/>
<gene>
    <name evidence="6" type="ORF">AMORRO_LOCUS2405</name>
</gene>
<dbReference type="Proteomes" id="UP000789342">
    <property type="component" value="Unassembled WGS sequence"/>
</dbReference>
<keyword evidence="2" id="KW-0560">Oxidoreductase</keyword>
<dbReference type="SUPFAM" id="SSF55347">
    <property type="entry name" value="Glyceraldehyde-3-phosphate dehydrogenase-like, C-terminal domain"/>
    <property type="match status" value="1"/>
</dbReference>
<dbReference type="InterPro" id="IPR036291">
    <property type="entry name" value="NAD(P)-bd_dom_sf"/>
</dbReference>
<dbReference type="InterPro" id="IPR051168">
    <property type="entry name" value="AASS"/>
</dbReference>
<dbReference type="EMBL" id="CAJVPV010001011">
    <property type="protein sequence ID" value="CAG8483101.1"/>
    <property type="molecule type" value="Genomic_DNA"/>
</dbReference>